<organism evidence="3 4">
    <name type="scientific">Ktedonosporobacter rubrisoli</name>
    <dbReference type="NCBI Taxonomy" id="2509675"/>
    <lineage>
        <taxon>Bacteria</taxon>
        <taxon>Bacillati</taxon>
        <taxon>Chloroflexota</taxon>
        <taxon>Ktedonobacteria</taxon>
        <taxon>Ktedonobacterales</taxon>
        <taxon>Ktedonosporobacteraceae</taxon>
        <taxon>Ktedonosporobacter</taxon>
    </lineage>
</organism>
<feature type="transmembrane region" description="Helical" evidence="1">
    <location>
        <begin position="185"/>
        <end position="204"/>
    </location>
</feature>
<accession>A0A4P6JS01</accession>
<dbReference type="KEGG" id="kbs:EPA93_16995"/>
<feature type="transmembrane region" description="Helical" evidence="1">
    <location>
        <begin position="113"/>
        <end position="134"/>
    </location>
</feature>
<evidence type="ECO:0000313" key="3">
    <source>
        <dbReference type="EMBL" id="QBD77596.1"/>
    </source>
</evidence>
<dbReference type="GO" id="GO:0004175">
    <property type="term" value="F:endopeptidase activity"/>
    <property type="evidence" value="ECO:0007669"/>
    <property type="project" value="UniProtKB-ARBA"/>
</dbReference>
<feature type="transmembrane region" description="Helical" evidence="1">
    <location>
        <begin position="66"/>
        <end position="93"/>
    </location>
</feature>
<reference evidence="3 4" key="1">
    <citation type="submission" date="2019-01" db="EMBL/GenBank/DDBJ databases">
        <title>Ktedonosporobacter rubrisoli SCAWS-G2.</title>
        <authorList>
            <person name="Huang Y."/>
            <person name="Yan B."/>
        </authorList>
    </citation>
    <scope>NUCLEOTIDE SEQUENCE [LARGE SCALE GENOMIC DNA]</scope>
    <source>
        <strain evidence="3 4">SCAWS-G2</strain>
    </source>
</reference>
<evidence type="ECO:0000256" key="1">
    <source>
        <dbReference type="SAM" id="Phobius"/>
    </source>
</evidence>
<sequence length="325" mass="35492">MKNSWHVQASIFPFARTGKRVTHPLLAVILTFAFIALSIVCAELLSAPLSPVLMEIKPLFTHQPAVFSALAMIINLLSMFVFIYLLVWGWLAWFERRPFWTLGFFRQGIFSRYLAGLGSGLLMISLAAGIVLLLQGGHFLAVQGPMEGLPALGGSLLMVIGWVIQASAEEVLYRGWLLPVISLRSRLWIGVLLSALCFAGTHVLNKGFSPLVFANLVLFGIFLALYRLVDGSLWGVCAWHTSWNWALGNLYGVNNAGGAPEGGSLFHLGLVGPEWLSGGIFGLEGSIATTIVFLLGIGAMLIAIFWRRRNGTFSIEGQVSSLRMK</sequence>
<protein>
    <submittedName>
        <fullName evidence="3">CPBP family intramembrane metalloprotease</fullName>
    </submittedName>
</protein>
<gene>
    <name evidence="3" type="ORF">EPA93_16995</name>
</gene>
<evidence type="ECO:0000313" key="4">
    <source>
        <dbReference type="Proteomes" id="UP000290365"/>
    </source>
</evidence>
<dbReference type="PANTHER" id="PTHR39430">
    <property type="entry name" value="MEMBRANE-ASSOCIATED PROTEASE-RELATED"/>
    <property type="match status" value="1"/>
</dbReference>
<keyword evidence="4" id="KW-1185">Reference proteome</keyword>
<dbReference type="InterPro" id="IPR003675">
    <property type="entry name" value="Rce1/LyrA-like_dom"/>
</dbReference>
<name>A0A4P6JS01_KTERU</name>
<feature type="transmembrane region" description="Helical" evidence="1">
    <location>
        <begin position="211"/>
        <end position="229"/>
    </location>
</feature>
<dbReference type="GO" id="GO:0008237">
    <property type="term" value="F:metallopeptidase activity"/>
    <property type="evidence" value="ECO:0007669"/>
    <property type="project" value="UniProtKB-KW"/>
</dbReference>
<keyword evidence="1" id="KW-0812">Transmembrane</keyword>
<dbReference type="Pfam" id="PF02517">
    <property type="entry name" value="Rce1-like"/>
    <property type="match status" value="1"/>
</dbReference>
<dbReference type="GO" id="GO:0006508">
    <property type="term" value="P:proteolysis"/>
    <property type="evidence" value="ECO:0007669"/>
    <property type="project" value="UniProtKB-KW"/>
</dbReference>
<dbReference type="OrthoDB" id="324900at2"/>
<keyword evidence="1" id="KW-0472">Membrane</keyword>
<keyword evidence="3" id="KW-0482">Metalloprotease</keyword>
<dbReference type="Proteomes" id="UP000290365">
    <property type="component" value="Chromosome"/>
</dbReference>
<dbReference type="GO" id="GO:0080120">
    <property type="term" value="P:CAAX-box protein maturation"/>
    <property type="evidence" value="ECO:0007669"/>
    <property type="project" value="UniProtKB-ARBA"/>
</dbReference>
<dbReference type="PANTHER" id="PTHR39430:SF1">
    <property type="entry name" value="PROTEASE"/>
    <property type="match status" value="1"/>
</dbReference>
<feature type="transmembrane region" description="Helical" evidence="1">
    <location>
        <begin position="25"/>
        <end position="45"/>
    </location>
</feature>
<keyword evidence="3" id="KW-0378">Hydrolase</keyword>
<proteinExistence type="predicted"/>
<feature type="domain" description="CAAX prenyl protease 2/Lysostaphin resistance protein A-like" evidence="2">
    <location>
        <begin position="156"/>
        <end position="245"/>
    </location>
</feature>
<keyword evidence="1" id="KW-1133">Transmembrane helix</keyword>
<feature type="transmembrane region" description="Helical" evidence="1">
    <location>
        <begin position="285"/>
        <end position="306"/>
    </location>
</feature>
<dbReference type="AlphaFoldDB" id="A0A4P6JS01"/>
<evidence type="ECO:0000259" key="2">
    <source>
        <dbReference type="Pfam" id="PF02517"/>
    </source>
</evidence>
<keyword evidence="3" id="KW-0645">Protease</keyword>
<dbReference type="EMBL" id="CP035758">
    <property type="protein sequence ID" value="QBD77596.1"/>
    <property type="molecule type" value="Genomic_DNA"/>
</dbReference>
<dbReference type="RefSeq" id="WP_129888651.1">
    <property type="nucleotide sequence ID" value="NZ_CP035758.1"/>
</dbReference>